<proteinExistence type="predicted"/>
<organism evidence="3 4">
    <name type="scientific">Chara braunii</name>
    <name type="common">Braun's stonewort</name>
    <dbReference type="NCBI Taxonomy" id="69332"/>
    <lineage>
        <taxon>Eukaryota</taxon>
        <taxon>Viridiplantae</taxon>
        <taxon>Streptophyta</taxon>
        <taxon>Charophyceae</taxon>
        <taxon>Charales</taxon>
        <taxon>Characeae</taxon>
        <taxon>Chara</taxon>
    </lineage>
</organism>
<feature type="compositionally biased region" description="Acidic residues" evidence="1">
    <location>
        <begin position="137"/>
        <end position="146"/>
    </location>
</feature>
<evidence type="ECO:0000259" key="2">
    <source>
        <dbReference type="PROSITE" id="PS50181"/>
    </source>
</evidence>
<feature type="compositionally biased region" description="Gly residues" evidence="1">
    <location>
        <begin position="59"/>
        <end position="75"/>
    </location>
</feature>
<dbReference type="GO" id="GO:0031146">
    <property type="term" value="P:SCF-dependent proteasomal ubiquitin-dependent protein catabolic process"/>
    <property type="evidence" value="ECO:0007669"/>
    <property type="project" value="TreeGrafter"/>
</dbReference>
<comment type="caution">
    <text evidence="3">The sequence shown here is derived from an EMBL/GenBank/DDBJ whole genome shotgun (WGS) entry which is preliminary data.</text>
</comment>
<dbReference type="OrthoDB" id="3134645at2759"/>
<reference evidence="3 4" key="1">
    <citation type="journal article" date="2018" name="Cell">
        <title>The Chara Genome: Secondary Complexity and Implications for Plant Terrestrialization.</title>
        <authorList>
            <person name="Nishiyama T."/>
            <person name="Sakayama H."/>
            <person name="Vries J.D."/>
            <person name="Buschmann H."/>
            <person name="Saint-Marcoux D."/>
            <person name="Ullrich K.K."/>
            <person name="Haas F.B."/>
            <person name="Vanderstraeten L."/>
            <person name="Becker D."/>
            <person name="Lang D."/>
            <person name="Vosolsobe S."/>
            <person name="Rombauts S."/>
            <person name="Wilhelmsson P.K.I."/>
            <person name="Janitza P."/>
            <person name="Kern R."/>
            <person name="Heyl A."/>
            <person name="Rumpler F."/>
            <person name="Villalobos L.I.A.C."/>
            <person name="Clay J.M."/>
            <person name="Skokan R."/>
            <person name="Toyoda A."/>
            <person name="Suzuki Y."/>
            <person name="Kagoshima H."/>
            <person name="Schijlen E."/>
            <person name="Tajeshwar N."/>
            <person name="Catarino B."/>
            <person name="Hetherington A.J."/>
            <person name="Saltykova A."/>
            <person name="Bonnot C."/>
            <person name="Breuninger H."/>
            <person name="Symeonidi A."/>
            <person name="Radhakrishnan G.V."/>
            <person name="Van Nieuwerburgh F."/>
            <person name="Deforce D."/>
            <person name="Chang C."/>
            <person name="Karol K.G."/>
            <person name="Hedrich R."/>
            <person name="Ulvskov P."/>
            <person name="Glockner G."/>
            <person name="Delwiche C.F."/>
            <person name="Petrasek J."/>
            <person name="Van de Peer Y."/>
            <person name="Friml J."/>
            <person name="Beilby M."/>
            <person name="Dolan L."/>
            <person name="Kohara Y."/>
            <person name="Sugano S."/>
            <person name="Fujiyama A."/>
            <person name="Delaux P.-M."/>
            <person name="Quint M."/>
            <person name="TheiBen G."/>
            <person name="Hagemann M."/>
            <person name="Harholt J."/>
            <person name="Dunand C."/>
            <person name="Zachgo S."/>
            <person name="Langdale J."/>
            <person name="Maumus F."/>
            <person name="Straeten D.V.D."/>
            <person name="Gould S.B."/>
            <person name="Rensing S.A."/>
        </authorList>
    </citation>
    <scope>NUCLEOTIDE SEQUENCE [LARGE SCALE GENOMIC DNA]</scope>
    <source>
        <strain evidence="3 4">S276</strain>
    </source>
</reference>
<keyword evidence="4" id="KW-1185">Reference proteome</keyword>
<feature type="compositionally biased region" description="Basic and acidic residues" evidence="1">
    <location>
        <begin position="109"/>
        <end position="125"/>
    </location>
</feature>
<feature type="region of interest" description="Disordered" evidence="1">
    <location>
        <begin position="1"/>
        <end position="24"/>
    </location>
</feature>
<dbReference type="GO" id="GO:0019005">
    <property type="term" value="C:SCF ubiquitin ligase complex"/>
    <property type="evidence" value="ECO:0007669"/>
    <property type="project" value="TreeGrafter"/>
</dbReference>
<dbReference type="Pfam" id="PF00646">
    <property type="entry name" value="F-box"/>
    <property type="match status" value="1"/>
</dbReference>
<dbReference type="EMBL" id="BFEA01000233">
    <property type="protein sequence ID" value="GBG75885.1"/>
    <property type="molecule type" value="Genomic_DNA"/>
</dbReference>
<feature type="region of interest" description="Disordered" evidence="1">
    <location>
        <begin position="50"/>
        <end position="167"/>
    </location>
</feature>
<dbReference type="Gramene" id="GBG75885">
    <property type="protein sequence ID" value="GBG75885"/>
    <property type="gene ID" value="CBR_g21127"/>
</dbReference>
<dbReference type="AlphaFoldDB" id="A0A388L0R2"/>
<dbReference type="PANTHER" id="PTHR13318">
    <property type="entry name" value="PARTNER OF PAIRED, ISOFORM B-RELATED"/>
    <property type="match status" value="1"/>
</dbReference>
<name>A0A388L0R2_CHABU</name>
<dbReference type="InterPro" id="IPR032675">
    <property type="entry name" value="LRR_dom_sf"/>
</dbReference>
<dbReference type="Gene3D" id="3.80.10.10">
    <property type="entry name" value="Ribonuclease Inhibitor"/>
    <property type="match status" value="2"/>
</dbReference>
<feature type="region of interest" description="Disordered" evidence="1">
    <location>
        <begin position="708"/>
        <end position="733"/>
    </location>
</feature>
<dbReference type="STRING" id="69332.A0A388L0R2"/>
<protein>
    <recommendedName>
        <fullName evidence="2">F-box domain-containing protein</fullName>
    </recommendedName>
</protein>
<sequence length="733" mass="78234">MRPCCRDVGRGEGEQGAVGERSKCQGELVCTPPASDDVSEICHVSFSVLGDRLSANDGRGTGEGGDGGTGGTGGDGGRERTEDGSSGYAGEDGEGHLIGCEVGRIPSSRGKDEHEHDDQREEEAGSRGSHGSTDGRAEDDDDDGDGEEHGQHEEEGEDGGDRRRKQRCRRKRKKMRRICETREEEEVCYSDSPAKTNGSSGSGVLGREGGISSCPEEVCCSDSPCKSNSSGDGLAAVKMKQREVPFGDGFLLIAHGKRCTRKRVDRLTQLPWDVMEKILAQVCASNGVVACRLAVVCRAWRSLPLHSLMWQKADLTRTTCTDTVIAELTSSGAWANLKYLKLKASTISEAALADLSRSCADLESIDLSDCSRITALGLVDLCAACKKLKCLRLSRLGAAASDATLRAILSMNCSLEELRLKGCQDIGTGLFRALSAGRAPQLRVLDLTGAGRRYISVPLEVLQRGCPLIEILRLSGLGFMYGWHVTGPSVKLHSLYKQKLAAVRDRGWRAGVGMEVDADLQWAIGGAGGLERGGGGGGGGFPFLKELGVSATTGFWESPMDDMILWRILWRSFDLECLDILGCVRVTAMGLALLPATSLCRLWMGWSGAATHTGIAVAAERWGGTLTEMHVAGSRAVGSETAKVLAEQCSVLEAANLSGTGLMEEDVMMIIRGKSRGTLKVLDTGGCRALPRELRLGGDGCLRAFKEKGNRPTPDRGVGGVNEGWAWPTKLQP</sequence>
<dbReference type="SUPFAM" id="SSF52047">
    <property type="entry name" value="RNI-like"/>
    <property type="match status" value="2"/>
</dbReference>
<evidence type="ECO:0000256" key="1">
    <source>
        <dbReference type="SAM" id="MobiDB-lite"/>
    </source>
</evidence>
<dbReference type="InterPro" id="IPR001810">
    <property type="entry name" value="F-box_dom"/>
</dbReference>
<accession>A0A388L0R2</accession>
<evidence type="ECO:0000313" key="4">
    <source>
        <dbReference type="Proteomes" id="UP000265515"/>
    </source>
</evidence>
<dbReference type="PANTHER" id="PTHR13318:SF190">
    <property type="entry name" value="PARTNER OF PAIRED, ISOFORM B"/>
    <property type="match status" value="1"/>
</dbReference>
<gene>
    <name evidence="3" type="ORF">CBR_g21127</name>
</gene>
<evidence type="ECO:0000313" key="3">
    <source>
        <dbReference type="EMBL" id="GBG75885.1"/>
    </source>
</evidence>
<feature type="domain" description="F-box" evidence="2">
    <location>
        <begin position="264"/>
        <end position="313"/>
    </location>
</feature>
<dbReference type="PROSITE" id="PS50181">
    <property type="entry name" value="FBOX"/>
    <property type="match status" value="1"/>
</dbReference>
<feature type="compositionally biased region" description="Basic and acidic residues" evidence="1">
    <location>
        <begin position="1"/>
        <end position="13"/>
    </location>
</feature>
<dbReference type="Proteomes" id="UP000265515">
    <property type="component" value="Unassembled WGS sequence"/>
</dbReference>